<dbReference type="InterPro" id="IPR002881">
    <property type="entry name" value="DUF58"/>
</dbReference>
<dbReference type="PANTHER" id="PTHR33608">
    <property type="entry name" value="BLL2464 PROTEIN"/>
    <property type="match status" value="1"/>
</dbReference>
<reference evidence="2" key="1">
    <citation type="journal article" date="2014" name="Int. J. Syst. Evol. Microbiol.">
        <title>Complete genome sequence of Corynebacterium casei LMG S-19264T (=DSM 44701T), isolated from a smear-ripened cheese.</title>
        <authorList>
            <consortium name="US DOE Joint Genome Institute (JGI-PGF)"/>
            <person name="Walter F."/>
            <person name="Albersmeier A."/>
            <person name="Kalinowski J."/>
            <person name="Ruckert C."/>
        </authorList>
    </citation>
    <scope>NUCLEOTIDE SEQUENCE</scope>
    <source>
        <strain evidence="2">KCTC 12711</strain>
    </source>
</reference>
<dbReference type="Pfam" id="PF01882">
    <property type="entry name" value="DUF58"/>
    <property type="match status" value="1"/>
</dbReference>
<gene>
    <name evidence="2" type="ORF">GCM10008090_08240</name>
</gene>
<proteinExistence type="predicted"/>
<accession>A0A918RL95</accession>
<evidence type="ECO:0000259" key="1">
    <source>
        <dbReference type="Pfam" id="PF01882"/>
    </source>
</evidence>
<name>A0A918RL95_9GAMM</name>
<evidence type="ECO:0000313" key="2">
    <source>
        <dbReference type="EMBL" id="GHA01451.1"/>
    </source>
</evidence>
<feature type="domain" description="DUF58" evidence="1">
    <location>
        <begin position="5"/>
        <end position="213"/>
    </location>
</feature>
<comment type="caution">
    <text evidence="2">The sequence shown here is derived from an EMBL/GenBank/DDBJ whole genome shotgun (WGS) entry which is preliminary data.</text>
</comment>
<protein>
    <recommendedName>
        <fullName evidence="1">DUF58 domain-containing protein</fullName>
    </recommendedName>
</protein>
<reference evidence="2" key="2">
    <citation type="submission" date="2020-09" db="EMBL/GenBank/DDBJ databases">
        <authorList>
            <person name="Sun Q."/>
            <person name="Kim S."/>
        </authorList>
    </citation>
    <scope>NUCLEOTIDE SEQUENCE</scope>
    <source>
        <strain evidence="2">KCTC 12711</strain>
    </source>
</reference>
<dbReference type="EMBL" id="BMXA01000001">
    <property type="protein sequence ID" value="GHA01451.1"/>
    <property type="molecule type" value="Genomic_DNA"/>
</dbReference>
<dbReference type="PANTHER" id="PTHR33608:SF12">
    <property type="entry name" value="DUF58 DOMAIN-CONTAINING PROTEIN"/>
    <property type="match status" value="1"/>
</dbReference>
<sequence>MEFEEVRHYQAGDDIRSIDWKVSARTGETFTKLFCEDRERPCHIILDQRASMFFGSETQFKSVLATELAVALAWAALNGGDRVGGQVLGQGRELDCRAKRHKSAVLQFLHHSVAMNHALLTPTPRMESGAAPASVLSLAQSLTECRRITRPGTAVFIVSDFNGLGAEFEQALSTLARHTDVTLIQVYDPFELSLPVDGDLRISDGQHHTRIRWTAGLQRQYQRLVSEREDALHTAAKRARARLLTASTAIKARSILGSVYRD</sequence>
<organism evidence="2 3">
    <name type="scientific">Arenicella chitinivorans</name>
    <dbReference type="NCBI Taxonomy" id="1329800"/>
    <lineage>
        <taxon>Bacteria</taxon>
        <taxon>Pseudomonadati</taxon>
        <taxon>Pseudomonadota</taxon>
        <taxon>Gammaproteobacteria</taxon>
        <taxon>Arenicellales</taxon>
        <taxon>Arenicellaceae</taxon>
        <taxon>Arenicella</taxon>
    </lineage>
</organism>
<dbReference type="AlphaFoldDB" id="A0A918RL95"/>
<dbReference type="Proteomes" id="UP000614811">
    <property type="component" value="Unassembled WGS sequence"/>
</dbReference>
<keyword evidence="3" id="KW-1185">Reference proteome</keyword>
<evidence type="ECO:0000313" key="3">
    <source>
        <dbReference type="Proteomes" id="UP000614811"/>
    </source>
</evidence>